<keyword evidence="2" id="KW-1185">Reference proteome</keyword>
<organism evidence="1 2">
    <name type="scientific">Cyclopterus lumpus</name>
    <name type="common">Lumpsucker</name>
    <dbReference type="NCBI Taxonomy" id="8103"/>
    <lineage>
        <taxon>Eukaryota</taxon>
        <taxon>Metazoa</taxon>
        <taxon>Chordata</taxon>
        <taxon>Craniata</taxon>
        <taxon>Vertebrata</taxon>
        <taxon>Euteleostomi</taxon>
        <taxon>Actinopterygii</taxon>
        <taxon>Neopterygii</taxon>
        <taxon>Teleostei</taxon>
        <taxon>Neoteleostei</taxon>
        <taxon>Acanthomorphata</taxon>
        <taxon>Eupercaria</taxon>
        <taxon>Perciformes</taxon>
        <taxon>Cottioidei</taxon>
        <taxon>Cottales</taxon>
        <taxon>Cyclopteridae</taxon>
        <taxon>Cyclopterus</taxon>
    </lineage>
</organism>
<dbReference type="AlphaFoldDB" id="A0A8C2XLG1"/>
<dbReference type="Proteomes" id="UP000694565">
    <property type="component" value="Unplaced"/>
</dbReference>
<reference evidence="1" key="1">
    <citation type="submission" date="2025-08" db="UniProtKB">
        <authorList>
            <consortium name="Ensembl"/>
        </authorList>
    </citation>
    <scope>IDENTIFICATION</scope>
</reference>
<evidence type="ECO:0000313" key="2">
    <source>
        <dbReference type="Proteomes" id="UP000694565"/>
    </source>
</evidence>
<reference evidence="1" key="2">
    <citation type="submission" date="2025-09" db="UniProtKB">
        <authorList>
            <consortium name="Ensembl"/>
        </authorList>
    </citation>
    <scope>IDENTIFICATION</scope>
</reference>
<dbReference type="PANTHER" id="PTHR48424">
    <property type="entry name" value="DYNEIN LIGHT CHAIN-RELATED"/>
    <property type="match status" value="1"/>
</dbReference>
<dbReference type="PANTHER" id="PTHR48424:SF3">
    <property type="entry name" value="DYNEIN LIGHT CHAIN-RELATED"/>
    <property type="match status" value="1"/>
</dbReference>
<dbReference type="GeneTree" id="ENSGT00940000174850"/>
<evidence type="ECO:0000313" key="1">
    <source>
        <dbReference type="Ensembl" id="ENSCLMP00005019633.1"/>
    </source>
</evidence>
<accession>A0A8C2XLG1</accession>
<protein>
    <submittedName>
        <fullName evidence="1">Uncharacterized protein</fullName>
    </submittedName>
</protein>
<dbReference type="Ensembl" id="ENSCLMT00005020654.1">
    <property type="protein sequence ID" value="ENSCLMP00005019633.1"/>
    <property type="gene ID" value="ENSCLMG00005009852.1"/>
</dbReference>
<proteinExistence type="predicted"/>
<name>A0A8C2XLG1_CYCLU</name>
<sequence length="115" mass="12911">MVLVLKNGHLAQVEVDEMLRLMRHVAAKVPPNNAMPCGVVLLASHVTSLNYSFNINLMYLFDIGSDILFNVVLFHSLHGTVHGILLHFIRHVCILYHCLLLSHFGGLTARKKTIK</sequence>